<keyword evidence="5 13" id="KW-0808">Transferase</keyword>
<dbReference type="GO" id="GO:0009435">
    <property type="term" value="P:NAD+ biosynthetic process"/>
    <property type="evidence" value="ECO:0007669"/>
    <property type="project" value="UniProtKB-UniPathway"/>
</dbReference>
<name>A0A8H3FS77_9LECA</name>
<dbReference type="InterPro" id="IPR005248">
    <property type="entry name" value="NadD/NMNAT"/>
</dbReference>
<comment type="catalytic activity">
    <reaction evidence="13">
        <text>nicotinate beta-D-ribonucleotide + ATP + H(+) = deamido-NAD(+) + diphosphate</text>
        <dbReference type="Rhea" id="RHEA:22860"/>
        <dbReference type="ChEBI" id="CHEBI:15378"/>
        <dbReference type="ChEBI" id="CHEBI:30616"/>
        <dbReference type="ChEBI" id="CHEBI:33019"/>
        <dbReference type="ChEBI" id="CHEBI:57502"/>
        <dbReference type="ChEBI" id="CHEBI:58437"/>
        <dbReference type="EC" id="2.7.7.18"/>
    </reaction>
</comment>
<comment type="subunit">
    <text evidence="3">Homotetramer.</text>
</comment>
<evidence type="ECO:0000256" key="9">
    <source>
        <dbReference type="ARBA" id="ARBA00023027"/>
    </source>
</evidence>
<reference evidence="16" key="1">
    <citation type="submission" date="2021-03" db="EMBL/GenBank/DDBJ databases">
        <authorList>
            <person name="Tagirdzhanova G."/>
        </authorList>
    </citation>
    <scope>NUCLEOTIDE SEQUENCE</scope>
</reference>
<protein>
    <recommendedName>
        <fullName evidence="13">Nicotinamide-nucleotide adenylyltransferase</fullName>
        <ecNumber evidence="13">2.7.7.1</ecNumber>
        <ecNumber evidence="13">2.7.7.18</ecNumber>
    </recommendedName>
</protein>
<keyword evidence="9 13" id="KW-0520">NAD</keyword>
<dbReference type="UniPathway" id="UPA00253">
    <property type="reaction ID" value="UER00600"/>
</dbReference>
<evidence type="ECO:0000313" key="17">
    <source>
        <dbReference type="Proteomes" id="UP000664169"/>
    </source>
</evidence>
<dbReference type="Gene3D" id="3.40.50.620">
    <property type="entry name" value="HUPs"/>
    <property type="match status" value="1"/>
</dbReference>
<sequence>MAGNGEQPGVNGHKPDFTSPDPSYKFPDHKLRTQLRDSSKTPLVLVACGSFSPITYLHLRMFEMASDFVKASLPFELVGAYFSPVSDAYRKNGLALAQHRIEMCKMASESAAQLMVDPWEALIPEYTRTATVLDHFDHEINDVRGGISTADGTRKKAQIALLAGADLIETFISPGIWSDEDLSHILVRYGAFVVERSDTDLDQALAQLKQTKEHIYIVRQLVKNDISSTKVRDFISKDMSINYLIPPNVISYINQYDLYKGHHEMTSRVQS</sequence>
<dbReference type="Pfam" id="PF01467">
    <property type="entry name" value="CTP_transf_like"/>
    <property type="match status" value="1"/>
</dbReference>
<evidence type="ECO:0000256" key="3">
    <source>
        <dbReference type="ARBA" id="ARBA00011881"/>
    </source>
</evidence>
<evidence type="ECO:0000256" key="14">
    <source>
        <dbReference type="SAM" id="MobiDB-lite"/>
    </source>
</evidence>
<comment type="caution">
    <text evidence="16">The sequence shown here is derived from an EMBL/GenBank/DDBJ whole genome shotgun (WGS) entry which is preliminary data.</text>
</comment>
<dbReference type="AlphaFoldDB" id="A0A8H3FS77"/>
<dbReference type="SUPFAM" id="SSF52374">
    <property type="entry name" value="Nucleotidylyl transferase"/>
    <property type="match status" value="1"/>
</dbReference>
<keyword evidence="4 13" id="KW-0662">Pyridine nucleotide biosynthesis</keyword>
<dbReference type="InterPro" id="IPR051182">
    <property type="entry name" value="Euk_NMN_adenylyltrnsfrase"/>
</dbReference>
<dbReference type="InterPro" id="IPR014729">
    <property type="entry name" value="Rossmann-like_a/b/a_fold"/>
</dbReference>
<proteinExistence type="inferred from homology"/>
<dbReference type="FunFam" id="3.40.50.620:FF:000221">
    <property type="entry name" value="Nicotinamide/nicotinic acid mononucleotide adenylyltransferase 3"/>
    <property type="match status" value="1"/>
</dbReference>
<dbReference type="InterPro" id="IPR004821">
    <property type="entry name" value="Cyt_trans-like"/>
</dbReference>
<evidence type="ECO:0000256" key="10">
    <source>
        <dbReference type="ARBA" id="ARBA00023128"/>
    </source>
</evidence>
<dbReference type="GO" id="GO:0005524">
    <property type="term" value="F:ATP binding"/>
    <property type="evidence" value="ECO:0007669"/>
    <property type="project" value="UniProtKB-KW"/>
</dbReference>
<evidence type="ECO:0000256" key="11">
    <source>
        <dbReference type="ARBA" id="ARBA00049001"/>
    </source>
</evidence>
<evidence type="ECO:0000256" key="2">
    <source>
        <dbReference type="ARBA" id="ARBA00004173"/>
    </source>
</evidence>
<feature type="region of interest" description="Disordered" evidence="14">
    <location>
        <begin position="1"/>
        <end position="23"/>
    </location>
</feature>
<evidence type="ECO:0000256" key="6">
    <source>
        <dbReference type="ARBA" id="ARBA00022695"/>
    </source>
</evidence>
<evidence type="ECO:0000256" key="13">
    <source>
        <dbReference type="RuleBase" id="RU362021"/>
    </source>
</evidence>
<dbReference type="PANTHER" id="PTHR12039:SF0">
    <property type="entry name" value="NICOTINAMIDE-NUCLEOTIDE ADENYLYLTRANSFERASE"/>
    <property type="match status" value="1"/>
</dbReference>
<gene>
    <name evidence="16" type="ORF">GOMPHAMPRED_005592</name>
</gene>
<accession>A0A8H3FS77</accession>
<dbReference type="PANTHER" id="PTHR12039">
    <property type="entry name" value="NICOTINAMIDE MONONUCLEOTIDE ADENYLYLTRANSFERASE"/>
    <property type="match status" value="1"/>
</dbReference>
<keyword evidence="10" id="KW-0496">Mitochondrion</keyword>
<dbReference type="OrthoDB" id="422187at2759"/>
<keyword evidence="6 13" id="KW-0548">Nucleotidyltransferase</keyword>
<evidence type="ECO:0000256" key="4">
    <source>
        <dbReference type="ARBA" id="ARBA00022642"/>
    </source>
</evidence>
<dbReference type="EC" id="2.7.7.18" evidence="13"/>
<keyword evidence="7 13" id="KW-0547">Nucleotide-binding</keyword>
<evidence type="ECO:0000256" key="5">
    <source>
        <dbReference type="ARBA" id="ARBA00022679"/>
    </source>
</evidence>
<evidence type="ECO:0000256" key="1">
    <source>
        <dbReference type="ARBA" id="ARBA00001946"/>
    </source>
</evidence>
<dbReference type="EC" id="2.7.7.1" evidence="13"/>
<comment type="pathway">
    <text evidence="13">Cofactor biosynthesis; NAD(+) biosynthesis; NAD(+) from nicotinamide D-ribonucleotide: step 1/1.</text>
</comment>
<dbReference type="GO" id="GO:0004515">
    <property type="term" value="F:nicotinate-nucleotide adenylyltransferase activity"/>
    <property type="evidence" value="ECO:0007669"/>
    <property type="project" value="UniProtKB-EC"/>
</dbReference>
<evidence type="ECO:0000259" key="15">
    <source>
        <dbReference type="Pfam" id="PF01467"/>
    </source>
</evidence>
<dbReference type="GO" id="GO:0005759">
    <property type="term" value="C:mitochondrial matrix"/>
    <property type="evidence" value="ECO:0007669"/>
    <property type="project" value="UniProtKB-ARBA"/>
</dbReference>
<comment type="function">
    <text evidence="12">Catalyzes the formation of NAD(+) from nicotinamide mononucleotide (NMN) and ATP. Can also use the deamidated form; nicotinic acid mononucleotide (NaMN) as substrate with the same efficiency. Can use triazofurin monophosphate (TrMP) as substrate. Can also use GTP and ITP as nucleotide donors. Also catalyzes the reverse reaction, i.e. the pyrophosphorolytic cleavage of NAD(+). For the pyrophosphorolytic activity, can use NAD(+), NADH, NaAD, nicotinic acid adenine dinucleotide phosphate (NHD), nicotinamide guanine dinucleotide (NGD) as substrates. Fails to cleave phosphorylated dinucleotides NADP(+), NADPH and NaADP(+). Protects against axonal degeneration following injury. May be involved in the maintenance of axonal integrity. Also functions as a stress-response chaperone protein that prevents toxic aggregation of proteins; this function may be independent of its NAD(+) synthesis activity.</text>
</comment>
<comment type="catalytic activity">
    <reaction evidence="11 13">
        <text>beta-nicotinamide D-ribonucleotide + ATP + H(+) = diphosphate + NAD(+)</text>
        <dbReference type="Rhea" id="RHEA:21360"/>
        <dbReference type="ChEBI" id="CHEBI:14649"/>
        <dbReference type="ChEBI" id="CHEBI:15378"/>
        <dbReference type="ChEBI" id="CHEBI:30616"/>
        <dbReference type="ChEBI" id="CHEBI:33019"/>
        <dbReference type="ChEBI" id="CHEBI:57540"/>
        <dbReference type="EC" id="2.7.7.1"/>
    </reaction>
</comment>
<dbReference type="Proteomes" id="UP000664169">
    <property type="component" value="Unassembled WGS sequence"/>
</dbReference>
<evidence type="ECO:0000313" key="16">
    <source>
        <dbReference type="EMBL" id="CAF9930162.1"/>
    </source>
</evidence>
<evidence type="ECO:0000256" key="12">
    <source>
        <dbReference type="ARBA" id="ARBA00093425"/>
    </source>
</evidence>
<comment type="similarity">
    <text evidence="13">Belongs to the eukaryotic NMN adenylyltransferase family.</text>
</comment>
<evidence type="ECO:0000256" key="8">
    <source>
        <dbReference type="ARBA" id="ARBA00022840"/>
    </source>
</evidence>
<comment type="cofactor">
    <cofactor evidence="1">
        <name>Mg(2+)</name>
        <dbReference type="ChEBI" id="CHEBI:18420"/>
    </cofactor>
</comment>
<feature type="domain" description="Cytidyltransferase-like" evidence="15">
    <location>
        <begin position="46"/>
        <end position="233"/>
    </location>
</feature>
<keyword evidence="8 13" id="KW-0067">ATP-binding</keyword>
<comment type="subcellular location">
    <subcellularLocation>
        <location evidence="2">Mitochondrion</location>
    </subcellularLocation>
</comment>
<organism evidence="16 17">
    <name type="scientific">Gomphillus americanus</name>
    <dbReference type="NCBI Taxonomy" id="1940652"/>
    <lineage>
        <taxon>Eukaryota</taxon>
        <taxon>Fungi</taxon>
        <taxon>Dikarya</taxon>
        <taxon>Ascomycota</taxon>
        <taxon>Pezizomycotina</taxon>
        <taxon>Lecanoromycetes</taxon>
        <taxon>OSLEUM clade</taxon>
        <taxon>Ostropomycetidae</taxon>
        <taxon>Ostropales</taxon>
        <taxon>Graphidaceae</taxon>
        <taxon>Gomphilloideae</taxon>
        <taxon>Gomphillus</taxon>
    </lineage>
</organism>
<dbReference type="NCBIfam" id="TIGR00482">
    <property type="entry name" value="nicotinate (nicotinamide) nucleotide adenylyltransferase"/>
    <property type="match status" value="1"/>
</dbReference>
<dbReference type="GO" id="GO:0000309">
    <property type="term" value="F:nicotinamide-nucleotide adenylyltransferase activity"/>
    <property type="evidence" value="ECO:0007669"/>
    <property type="project" value="UniProtKB-EC"/>
</dbReference>
<evidence type="ECO:0000256" key="7">
    <source>
        <dbReference type="ARBA" id="ARBA00022741"/>
    </source>
</evidence>
<keyword evidence="17" id="KW-1185">Reference proteome</keyword>
<dbReference type="EMBL" id="CAJPDQ010000034">
    <property type="protein sequence ID" value="CAF9930162.1"/>
    <property type="molecule type" value="Genomic_DNA"/>
</dbReference>